<dbReference type="EMBL" id="ATBP01002188">
    <property type="protein sequence ID" value="ETR66166.1"/>
    <property type="molecule type" value="Genomic_DNA"/>
</dbReference>
<protein>
    <submittedName>
        <fullName evidence="1">Uncharacterized protein</fullName>
    </submittedName>
</protein>
<name>A0A1V1NUJ1_9BACT</name>
<dbReference type="Gene3D" id="1.10.1330.10">
    <property type="entry name" value="Dockerin domain"/>
    <property type="match status" value="1"/>
</dbReference>
<dbReference type="GO" id="GO:0000272">
    <property type="term" value="P:polysaccharide catabolic process"/>
    <property type="evidence" value="ECO:0007669"/>
    <property type="project" value="InterPro"/>
</dbReference>
<evidence type="ECO:0000313" key="1">
    <source>
        <dbReference type="EMBL" id="ETR66166.1"/>
    </source>
</evidence>
<dbReference type="Proteomes" id="UP000189670">
    <property type="component" value="Unassembled WGS sequence"/>
</dbReference>
<comment type="caution">
    <text evidence="1">The sequence shown here is derived from an EMBL/GenBank/DDBJ whole genome shotgun (WGS) entry which is preliminary data.</text>
</comment>
<sequence length="110" mass="12380">AVYQTNLTVQTNPGGDIGAYPDVLIIDGNHSPDDTSCPQWDFVKNNNQIIDYLDLGAFADHWLQTQDHENWDKEFNLSPAPDPETGKQIINYMDLGVFADHWLESSPCSE</sequence>
<gene>
    <name evidence="1" type="ORF">OMM_13158</name>
</gene>
<accession>A0A1V1NUJ1</accession>
<organism evidence="1 2">
    <name type="scientific">Candidatus Magnetoglobus multicellularis str. Araruama</name>
    <dbReference type="NCBI Taxonomy" id="890399"/>
    <lineage>
        <taxon>Bacteria</taxon>
        <taxon>Pseudomonadati</taxon>
        <taxon>Thermodesulfobacteriota</taxon>
        <taxon>Desulfobacteria</taxon>
        <taxon>Desulfobacterales</taxon>
        <taxon>Desulfobacteraceae</taxon>
        <taxon>Candidatus Magnetoglobus</taxon>
    </lineage>
</organism>
<evidence type="ECO:0000313" key="2">
    <source>
        <dbReference type="Proteomes" id="UP000189670"/>
    </source>
</evidence>
<feature type="non-terminal residue" evidence="1">
    <location>
        <position position="1"/>
    </location>
</feature>
<proteinExistence type="predicted"/>
<dbReference type="AlphaFoldDB" id="A0A1V1NUJ1"/>
<dbReference type="InterPro" id="IPR036439">
    <property type="entry name" value="Dockerin_dom_sf"/>
</dbReference>
<reference evidence="2" key="1">
    <citation type="submission" date="2012-11" db="EMBL/GenBank/DDBJ databases">
        <authorList>
            <person name="Lucero-Rivera Y.E."/>
            <person name="Tovar-Ramirez D."/>
        </authorList>
    </citation>
    <scope>NUCLEOTIDE SEQUENCE [LARGE SCALE GENOMIC DNA]</scope>
    <source>
        <strain evidence="2">Araruama</strain>
    </source>
</reference>